<dbReference type="Proteomes" id="UP001241377">
    <property type="component" value="Unassembled WGS sequence"/>
</dbReference>
<protein>
    <submittedName>
        <fullName evidence="1">Uncharacterized protein</fullName>
    </submittedName>
</protein>
<dbReference type="EMBL" id="JASBWR010000036">
    <property type="protein sequence ID" value="KAJ9105067.1"/>
    <property type="molecule type" value="Genomic_DNA"/>
</dbReference>
<reference evidence="1" key="1">
    <citation type="submission" date="2023-04" db="EMBL/GenBank/DDBJ databases">
        <title>Draft Genome sequencing of Naganishia species isolated from polar environments using Oxford Nanopore Technology.</title>
        <authorList>
            <person name="Leo P."/>
            <person name="Venkateswaran K."/>
        </authorList>
    </citation>
    <scope>NUCLEOTIDE SEQUENCE</scope>
    <source>
        <strain evidence="1">MNA-CCFEE 5261</strain>
    </source>
</reference>
<proteinExistence type="predicted"/>
<keyword evidence="2" id="KW-1185">Reference proteome</keyword>
<organism evidence="1 2">
    <name type="scientific">Naganishia cerealis</name>
    <dbReference type="NCBI Taxonomy" id="610337"/>
    <lineage>
        <taxon>Eukaryota</taxon>
        <taxon>Fungi</taxon>
        <taxon>Dikarya</taxon>
        <taxon>Basidiomycota</taxon>
        <taxon>Agaricomycotina</taxon>
        <taxon>Tremellomycetes</taxon>
        <taxon>Filobasidiales</taxon>
        <taxon>Filobasidiaceae</taxon>
        <taxon>Naganishia</taxon>
    </lineage>
</organism>
<evidence type="ECO:0000313" key="1">
    <source>
        <dbReference type="EMBL" id="KAJ9105067.1"/>
    </source>
</evidence>
<sequence>METAHKEQRNREEYSSTALDSALPLFTPAIPRPGPQMIYNQQDIDFHTDPVFPHHPLGTRVSFTRANSTPTDSSFREELSSNARQVTSPNSKRNLFTSAAVYGAYLRSRDLAPSPHRPSTQPAEDLVRYRHSIHGMHYLDPPSPLRVIDSSPSAGPSGRRASYHYAWQQENAPAYAKIPAISRTYYSSTPQKGKVRRKQGPSVKKTEVGMACSFCRRRQVASTAAVQLASGSI</sequence>
<accession>A0ACC2W0D2</accession>
<comment type="caution">
    <text evidence="1">The sequence shown here is derived from an EMBL/GenBank/DDBJ whole genome shotgun (WGS) entry which is preliminary data.</text>
</comment>
<evidence type="ECO:0000313" key="2">
    <source>
        <dbReference type="Proteomes" id="UP001241377"/>
    </source>
</evidence>
<name>A0ACC2W0D2_9TREE</name>
<gene>
    <name evidence="1" type="ORF">QFC19_003699</name>
</gene>